<dbReference type="RefSeq" id="WP_211096156.1">
    <property type="nucleotide sequence ID" value="NZ_FXZK01000001.1"/>
</dbReference>
<dbReference type="Pfam" id="PF11967">
    <property type="entry name" value="RecO_N"/>
    <property type="match status" value="1"/>
</dbReference>
<dbReference type="Proteomes" id="UP000201613">
    <property type="component" value="Unassembled WGS sequence"/>
</dbReference>
<dbReference type="SUPFAM" id="SSF50249">
    <property type="entry name" value="Nucleic acid-binding proteins"/>
    <property type="match status" value="1"/>
</dbReference>
<dbReference type="Gene3D" id="2.40.50.140">
    <property type="entry name" value="Nucleic acid-binding proteins"/>
    <property type="match status" value="1"/>
</dbReference>
<dbReference type="PANTHER" id="PTHR33991:SF1">
    <property type="entry name" value="DNA REPAIR PROTEIN RECO"/>
    <property type="match status" value="1"/>
</dbReference>
<dbReference type="GO" id="GO:0043590">
    <property type="term" value="C:bacterial nucleoid"/>
    <property type="evidence" value="ECO:0007669"/>
    <property type="project" value="TreeGrafter"/>
</dbReference>
<sequence>MIEWREDGVVLAARKHGETSAIVEVFTAEHGRHAGVVRGGASRKMAATLQPGAQVDITWKARLDDHLGHFTIEPVRSRAQAMGDRLSLAGLNAVAGLLTAALAERDAHPPLYRRTIQLLDLLGEKEVWPLAYLQWELALLDEMGFGLDLGACAVTGATEGLVYVSPKSGRAVSAAGAGEWAAKLLPLPPVLRGQGDADDSEIREALGTTGYFIEHRLIKGSGDRPMPAARARLLDLIGRV</sequence>
<dbReference type="SUPFAM" id="SSF57863">
    <property type="entry name" value="ArfGap/RecO-like zinc finger"/>
    <property type="match status" value="1"/>
</dbReference>
<dbReference type="NCBIfam" id="TIGR00613">
    <property type="entry name" value="reco"/>
    <property type="match status" value="1"/>
</dbReference>
<evidence type="ECO:0000256" key="7">
    <source>
        <dbReference type="HAMAP-Rule" id="MF_00201"/>
    </source>
</evidence>
<dbReference type="InterPro" id="IPR022572">
    <property type="entry name" value="DNA_rep/recomb_RecO_N"/>
</dbReference>
<dbReference type="InterPro" id="IPR042242">
    <property type="entry name" value="RecO_C"/>
</dbReference>
<dbReference type="InterPro" id="IPR003717">
    <property type="entry name" value="RecO"/>
</dbReference>
<dbReference type="Gene3D" id="1.20.1440.120">
    <property type="entry name" value="Recombination protein O, C-terminal domain"/>
    <property type="match status" value="1"/>
</dbReference>
<name>A0A238LA94_9RHOB</name>
<evidence type="ECO:0000256" key="5">
    <source>
        <dbReference type="ARBA" id="ARBA00023204"/>
    </source>
</evidence>
<dbReference type="EMBL" id="FXZK01000001">
    <property type="protein sequence ID" value="SMY06483.1"/>
    <property type="molecule type" value="Genomic_DNA"/>
</dbReference>
<accession>A0A238LA94</accession>
<evidence type="ECO:0000256" key="3">
    <source>
        <dbReference type="ARBA" id="ARBA00022763"/>
    </source>
</evidence>
<keyword evidence="4 7" id="KW-0233">DNA recombination</keyword>
<organism evidence="9 10">
    <name type="scientific">Flavimaricola marinus</name>
    <dbReference type="NCBI Taxonomy" id="1819565"/>
    <lineage>
        <taxon>Bacteria</taxon>
        <taxon>Pseudomonadati</taxon>
        <taxon>Pseudomonadota</taxon>
        <taxon>Alphaproteobacteria</taxon>
        <taxon>Rhodobacterales</taxon>
        <taxon>Paracoccaceae</taxon>
        <taxon>Flavimaricola</taxon>
    </lineage>
</organism>
<dbReference type="GO" id="GO:0006310">
    <property type="term" value="P:DNA recombination"/>
    <property type="evidence" value="ECO:0007669"/>
    <property type="project" value="UniProtKB-UniRule"/>
</dbReference>
<dbReference type="InterPro" id="IPR037278">
    <property type="entry name" value="ARFGAP/RecO"/>
</dbReference>
<dbReference type="AlphaFoldDB" id="A0A238LA94"/>
<comment type="function">
    <text evidence="7">Involved in DNA repair and RecF pathway recombination.</text>
</comment>
<evidence type="ECO:0000313" key="9">
    <source>
        <dbReference type="EMBL" id="SMY06483.1"/>
    </source>
</evidence>
<evidence type="ECO:0000256" key="2">
    <source>
        <dbReference type="ARBA" id="ARBA00021310"/>
    </source>
</evidence>
<keyword evidence="10" id="KW-1185">Reference proteome</keyword>
<evidence type="ECO:0000256" key="1">
    <source>
        <dbReference type="ARBA" id="ARBA00007452"/>
    </source>
</evidence>
<protein>
    <recommendedName>
        <fullName evidence="2 7">DNA repair protein RecO</fullName>
    </recommendedName>
    <alternativeName>
        <fullName evidence="6 7">Recombination protein O</fullName>
    </alternativeName>
</protein>
<proteinExistence type="inferred from homology"/>
<dbReference type="GO" id="GO:0006302">
    <property type="term" value="P:double-strand break repair"/>
    <property type="evidence" value="ECO:0007669"/>
    <property type="project" value="TreeGrafter"/>
</dbReference>
<reference evidence="9 10" key="1">
    <citation type="submission" date="2017-05" db="EMBL/GenBank/DDBJ databases">
        <authorList>
            <person name="Song R."/>
            <person name="Chenine A.L."/>
            <person name="Ruprecht R.M."/>
        </authorList>
    </citation>
    <scope>NUCLEOTIDE SEQUENCE [LARGE SCALE GENOMIC DNA]</scope>
    <source>
        <strain evidence="9 10">CECT 8899</strain>
    </source>
</reference>
<evidence type="ECO:0000256" key="4">
    <source>
        <dbReference type="ARBA" id="ARBA00023172"/>
    </source>
</evidence>
<feature type="domain" description="DNA replication/recombination mediator RecO N-terminal" evidence="8">
    <location>
        <begin position="1"/>
        <end position="77"/>
    </location>
</feature>
<dbReference type="PANTHER" id="PTHR33991">
    <property type="entry name" value="DNA REPAIR PROTEIN RECO"/>
    <property type="match status" value="1"/>
</dbReference>
<evidence type="ECO:0000259" key="8">
    <source>
        <dbReference type="Pfam" id="PF11967"/>
    </source>
</evidence>
<dbReference type="HAMAP" id="MF_00201">
    <property type="entry name" value="RecO"/>
    <property type="match status" value="1"/>
</dbReference>
<dbReference type="InterPro" id="IPR012340">
    <property type="entry name" value="NA-bd_OB-fold"/>
</dbReference>
<comment type="similarity">
    <text evidence="1 7">Belongs to the RecO family.</text>
</comment>
<evidence type="ECO:0000313" key="10">
    <source>
        <dbReference type="Proteomes" id="UP000201613"/>
    </source>
</evidence>
<keyword evidence="3 7" id="KW-0227">DNA damage</keyword>
<dbReference type="Pfam" id="PF02565">
    <property type="entry name" value="RecO_C"/>
    <property type="match status" value="1"/>
</dbReference>
<evidence type="ECO:0000256" key="6">
    <source>
        <dbReference type="ARBA" id="ARBA00033409"/>
    </source>
</evidence>
<gene>
    <name evidence="7" type="primary">recO</name>
    <name evidence="9" type="ORF">LOM8899_00608</name>
</gene>
<keyword evidence="5 7" id="KW-0234">DNA repair</keyword>